<comment type="cofactor">
    <cofactor evidence="1">
        <name>Mg(2+)</name>
        <dbReference type="ChEBI" id="CHEBI:18420"/>
    </cofactor>
</comment>
<proteinExistence type="predicted"/>
<dbReference type="PANTHER" id="PTHR45138:SF9">
    <property type="entry name" value="DIGUANYLATE CYCLASE DGCM-RELATED"/>
    <property type="match status" value="1"/>
</dbReference>
<dbReference type="EMBL" id="AP014545">
    <property type="protein sequence ID" value="BBB27913.1"/>
    <property type="molecule type" value="Genomic_DNA"/>
</dbReference>
<dbReference type="Proteomes" id="UP000595663">
    <property type="component" value="Chromosome"/>
</dbReference>
<dbReference type="InterPro" id="IPR000160">
    <property type="entry name" value="GGDEF_dom"/>
</dbReference>
<dbReference type="SUPFAM" id="SSF52172">
    <property type="entry name" value="CheY-like"/>
    <property type="match status" value="1"/>
</dbReference>
<evidence type="ECO:0000256" key="3">
    <source>
        <dbReference type="ARBA" id="ARBA00034247"/>
    </source>
</evidence>
<dbReference type="Gene3D" id="3.40.30.10">
    <property type="entry name" value="Glutaredoxin"/>
    <property type="match status" value="1"/>
</dbReference>
<gene>
    <name evidence="5" type="ORF">AMJAP_3328</name>
</gene>
<dbReference type="EC" id="2.7.7.65" evidence="2"/>
<dbReference type="GO" id="GO:0043709">
    <property type="term" value="P:cell adhesion involved in single-species biofilm formation"/>
    <property type="evidence" value="ECO:0007669"/>
    <property type="project" value="TreeGrafter"/>
</dbReference>
<comment type="catalytic activity">
    <reaction evidence="3">
        <text>2 GTP = 3',3'-c-di-GMP + 2 diphosphate</text>
        <dbReference type="Rhea" id="RHEA:24898"/>
        <dbReference type="ChEBI" id="CHEBI:33019"/>
        <dbReference type="ChEBI" id="CHEBI:37565"/>
        <dbReference type="ChEBI" id="CHEBI:58805"/>
        <dbReference type="EC" id="2.7.7.65"/>
    </reaction>
</comment>
<dbReference type="NCBIfam" id="TIGR00254">
    <property type="entry name" value="GGDEF"/>
    <property type="match status" value="1"/>
</dbReference>
<dbReference type="SMART" id="SM00267">
    <property type="entry name" value="GGDEF"/>
    <property type="match status" value="1"/>
</dbReference>
<evidence type="ECO:0000256" key="2">
    <source>
        <dbReference type="ARBA" id="ARBA00012528"/>
    </source>
</evidence>
<name>A0A7R6PR10_9GAMM</name>
<dbReference type="PROSITE" id="PS50887">
    <property type="entry name" value="GGDEF"/>
    <property type="match status" value="1"/>
</dbReference>
<evidence type="ECO:0000313" key="6">
    <source>
        <dbReference type="Proteomes" id="UP000595663"/>
    </source>
</evidence>
<dbReference type="AlphaFoldDB" id="A0A7R6PR10"/>
<dbReference type="InterPro" id="IPR050469">
    <property type="entry name" value="Diguanylate_Cyclase"/>
</dbReference>
<protein>
    <recommendedName>
        <fullName evidence="2">diguanylate cyclase</fullName>
        <ecNumber evidence="2">2.7.7.65</ecNumber>
    </recommendedName>
</protein>
<keyword evidence="6" id="KW-1185">Reference proteome</keyword>
<dbReference type="GO" id="GO:0005886">
    <property type="term" value="C:plasma membrane"/>
    <property type="evidence" value="ECO:0007669"/>
    <property type="project" value="TreeGrafter"/>
</dbReference>
<dbReference type="KEGG" id="ajp:AMJAP_3328"/>
<sequence>MAKYVVYGNLNCPFSYALYELLANQNLLQNVEWRVVERSSESGSYLHSVESMSELASDIFNIRNRSPGVTISLPLSLSDSLFPSLCVIAAQRNDPVQSNLFLSNLYRALWIKGKDIANPSTIFHALEEAGINTELETDEACEETLLRWQNEWEHGNFGLRTPAIVANDGRRMVGLLNPQTVLEFMQGADVEPGTLTSSSRYQERMTIALLGEDPITELWPILSTLRDENNILLPQSLAALQEMLLSDERCPDLVLLHNTEQHANLIDICRSTSHLTREKQVPLAVIGTPISDTDEVSLYDMGVADYLLQQRNTSIIQARINILLQLKRAHDMLARAASIDTLTQVYNRREFERCFETEWRRGQRSRQSISVILIDIDHFKAYNDNLGHLNGDNCLRQIASSIRDSARRAQDLVCRFGGEEFIILLPETDRTGAEILAEHIRQQIIDLDIRHSPNFKDQPVTISLGVASTLPSQKGQSPKELIDQADIALYKAKKQGRNQVAVFDE</sequence>
<dbReference type="GO" id="GO:1902201">
    <property type="term" value="P:negative regulation of bacterial-type flagellum-dependent cell motility"/>
    <property type="evidence" value="ECO:0007669"/>
    <property type="project" value="TreeGrafter"/>
</dbReference>
<dbReference type="InterPro" id="IPR036249">
    <property type="entry name" value="Thioredoxin-like_sf"/>
</dbReference>
<evidence type="ECO:0000313" key="5">
    <source>
        <dbReference type="EMBL" id="BBB27913.1"/>
    </source>
</evidence>
<dbReference type="SUPFAM" id="SSF52833">
    <property type="entry name" value="Thioredoxin-like"/>
    <property type="match status" value="1"/>
</dbReference>
<evidence type="ECO:0000256" key="1">
    <source>
        <dbReference type="ARBA" id="ARBA00001946"/>
    </source>
</evidence>
<dbReference type="SUPFAM" id="SSF55073">
    <property type="entry name" value="Nucleotide cyclase"/>
    <property type="match status" value="1"/>
</dbReference>
<accession>A0A7R6PR10</accession>
<dbReference type="Pfam" id="PF00990">
    <property type="entry name" value="GGDEF"/>
    <property type="match status" value="1"/>
</dbReference>
<dbReference type="Gene3D" id="3.30.70.270">
    <property type="match status" value="1"/>
</dbReference>
<dbReference type="FunFam" id="3.30.70.270:FF:000001">
    <property type="entry name" value="Diguanylate cyclase domain protein"/>
    <property type="match status" value="1"/>
</dbReference>
<dbReference type="RefSeq" id="WP_019621288.1">
    <property type="nucleotide sequence ID" value="NZ_AP014545.1"/>
</dbReference>
<dbReference type="InterPro" id="IPR029787">
    <property type="entry name" value="Nucleotide_cyclase"/>
</dbReference>
<dbReference type="PANTHER" id="PTHR45138">
    <property type="entry name" value="REGULATORY COMPONENTS OF SENSORY TRANSDUCTION SYSTEM"/>
    <property type="match status" value="1"/>
</dbReference>
<feature type="domain" description="GGDEF" evidence="4">
    <location>
        <begin position="367"/>
        <end position="505"/>
    </location>
</feature>
<organism evidence="5 6">
    <name type="scientific">Amphritea japonica ATCC BAA-1530</name>
    <dbReference type="NCBI Taxonomy" id="1278309"/>
    <lineage>
        <taxon>Bacteria</taxon>
        <taxon>Pseudomonadati</taxon>
        <taxon>Pseudomonadota</taxon>
        <taxon>Gammaproteobacteria</taxon>
        <taxon>Oceanospirillales</taxon>
        <taxon>Oceanospirillaceae</taxon>
        <taxon>Amphritea</taxon>
    </lineage>
</organism>
<dbReference type="OrthoDB" id="6315841at2"/>
<dbReference type="CDD" id="cd01949">
    <property type="entry name" value="GGDEF"/>
    <property type="match status" value="1"/>
</dbReference>
<dbReference type="InterPro" id="IPR011006">
    <property type="entry name" value="CheY-like_superfamily"/>
</dbReference>
<reference evidence="5 6" key="1">
    <citation type="journal article" date="2008" name="Int. J. Syst. Evol. Microbiol.">
        <title>Amphritea japonica sp. nov. and Amphritea balenae sp. nov., isolated from the sediment adjacent to sperm whale carcasses off Kagoshima, Japan.</title>
        <authorList>
            <person name="Miyazaki M."/>
            <person name="Nogi Y."/>
            <person name="Fujiwara Y."/>
            <person name="Kawato M."/>
            <person name="Nagahama T."/>
            <person name="Kubokawa K."/>
            <person name="Horikoshi K."/>
        </authorList>
    </citation>
    <scope>NUCLEOTIDE SEQUENCE [LARGE SCALE GENOMIC DNA]</scope>
    <source>
        <strain evidence="5 6">ATCC BAA-1530</strain>
    </source>
</reference>
<dbReference type="InterPro" id="IPR043128">
    <property type="entry name" value="Rev_trsase/Diguanyl_cyclase"/>
</dbReference>
<dbReference type="GO" id="GO:0052621">
    <property type="term" value="F:diguanylate cyclase activity"/>
    <property type="evidence" value="ECO:0007669"/>
    <property type="project" value="UniProtKB-EC"/>
</dbReference>
<evidence type="ECO:0000259" key="4">
    <source>
        <dbReference type="PROSITE" id="PS50887"/>
    </source>
</evidence>